<comment type="caution">
    <text evidence="2">The sequence shown here is derived from an EMBL/GenBank/DDBJ whole genome shotgun (WGS) entry which is preliminary data.</text>
</comment>
<feature type="transmembrane region" description="Helical" evidence="1">
    <location>
        <begin position="32"/>
        <end position="55"/>
    </location>
</feature>
<feature type="transmembrane region" description="Helical" evidence="1">
    <location>
        <begin position="76"/>
        <end position="100"/>
    </location>
</feature>
<dbReference type="Pfam" id="PF13209">
    <property type="entry name" value="DUF4017"/>
    <property type="match status" value="1"/>
</dbReference>
<keyword evidence="1" id="KW-1133">Transmembrane helix</keyword>
<dbReference type="InterPro" id="IPR025090">
    <property type="entry name" value="DUF4017"/>
</dbReference>
<gene>
    <name evidence="2" type="ORF">COW91_02750</name>
</gene>
<accession>A0A2H0CG09</accession>
<dbReference type="AlphaFoldDB" id="A0A2H0CG09"/>
<keyword evidence="1" id="KW-0472">Membrane</keyword>
<keyword evidence="1" id="KW-0812">Transmembrane</keyword>
<organism evidence="2 3">
    <name type="scientific">Candidatus Nomurabacteria bacterium CG22_combo_CG10-13_8_21_14_all_32_8</name>
    <dbReference type="NCBI Taxonomy" id="1974732"/>
    <lineage>
        <taxon>Bacteria</taxon>
        <taxon>Candidatus Nomuraibacteriota</taxon>
    </lineage>
</organism>
<name>A0A2H0CG09_9BACT</name>
<dbReference type="EMBL" id="PCTI01000045">
    <property type="protein sequence ID" value="PIP68832.1"/>
    <property type="molecule type" value="Genomic_DNA"/>
</dbReference>
<evidence type="ECO:0000313" key="2">
    <source>
        <dbReference type="EMBL" id="PIP68832.1"/>
    </source>
</evidence>
<dbReference type="Proteomes" id="UP000229176">
    <property type="component" value="Unassembled WGS sequence"/>
</dbReference>
<proteinExistence type="predicted"/>
<sequence>MKKINKLLLISLVVFIISPIIASVGSDLGMNSTISQIFIFAIPLSAFTAVISLFFSKKEEPEIAAGKTVSPIKKTVKLVLIVALIALFLFYISKVFWAFVNFLSNI</sequence>
<reference evidence="2 3" key="1">
    <citation type="submission" date="2017-09" db="EMBL/GenBank/DDBJ databases">
        <title>Depth-based differentiation of microbial function through sediment-hosted aquifers and enrichment of novel symbionts in the deep terrestrial subsurface.</title>
        <authorList>
            <person name="Probst A.J."/>
            <person name="Ladd B."/>
            <person name="Jarett J.K."/>
            <person name="Geller-Mcgrath D.E."/>
            <person name="Sieber C.M."/>
            <person name="Emerson J.B."/>
            <person name="Anantharaman K."/>
            <person name="Thomas B.C."/>
            <person name="Malmstrom R."/>
            <person name="Stieglmeier M."/>
            <person name="Klingl A."/>
            <person name="Woyke T."/>
            <person name="Ryan C.M."/>
            <person name="Banfield J.F."/>
        </authorList>
    </citation>
    <scope>NUCLEOTIDE SEQUENCE [LARGE SCALE GENOMIC DNA]</scope>
    <source>
        <strain evidence="2">CG22_combo_CG10-13_8_21_14_all_32_8</strain>
    </source>
</reference>
<evidence type="ECO:0000256" key="1">
    <source>
        <dbReference type="SAM" id="Phobius"/>
    </source>
</evidence>
<protein>
    <submittedName>
        <fullName evidence="2">Uncharacterized protein</fullName>
    </submittedName>
</protein>
<evidence type="ECO:0000313" key="3">
    <source>
        <dbReference type="Proteomes" id="UP000229176"/>
    </source>
</evidence>